<keyword evidence="7 12" id="KW-0663">Pyridoxal phosphate</keyword>
<comment type="catalytic activity">
    <reaction evidence="10 12">
        <text>4-(phosphooxy)-L-threonine + 2-oxoglutarate = (R)-3-hydroxy-2-oxo-4-phosphooxybutanoate + L-glutamate</text>
        <dbReference type="Rhea" id="RHEA:16573"/>
        <dbReference type="ChEBI" id="CHEBI:16810"/>
        <dbReference type="ChEBI" id="CHEBI:29985"/>
        <dbReference type="ChEBI" id="CHEBI:58452"/>
        <dbReference type="ChEBI" id="CHEBI:58538"/>
        <dbReference type="EC" id="2.6.1.52"/>
    </reaction>
</comment>
<dbReference type="GO" id="GO:0006564">
    <property type="term" value="P:L-serine biosynthetic process"/>
    <property type="evidence" value="ECO:0007669"/>
    <property type="project" value="UniProtKB-UniRule"/>
</dbReference>
<evidence type="ECO:0000256" key="5">
    <source>
        <dbReference type="ARBA" id="ARBA00022605"/>
    </source>
</evidence>
<feature type="binding site" evidence="12">
    <location>
        <position position="169"/>
    </location>
    <ligand>
        <name>pyridoxal 5'-phosphate</name>
        <dbReference type="ChEBI" id="CHEBI:597326"/>
    </ligand>
</feature>
<dbReference type="InterPro" id="IPR000192">
    <property type="entry name" value="Aminotrans_V_dom"/>
</dbReference>
<evidence type="ECO:0000256" key="11">
    <source>
        <dbReference type="ARBA" id="ARBA00049007"/>
    </source>
</evidence>
<reference evidence="15 16" key="1">
    <citation type="submission" date="2019-12" db="EMBL/GenBank/DDBJ databases">
        <authorList>
            <person name="Zhao J."/>
        </authorList>
    </citation>
    <scope>NUCLEOTIDE SEQUENCE [LARGE SCALE GENOMIC DNA]</scope>
    <source>
        <strain evidence="15 16">S-15</strain>
    </source>
</reference>
<comment type="cofactor">
    <cofactor evidence="12">
        <name>pyridoxal 5'-phosphate</name>
        <dbReference type="ChEBI" id="CHEBI:597326"/>
    </cofactor>
    <text evidence="12">Binds 1 pyridoxal phosphate per subunit.</text>
</comment>
<keyword evidence="12" id="KW-0963">Cytoplasm</keyword>
<dbReference type="InterPro" id="IPR015424">
    <property type="entry name" value="PyrdxlP-dep_Trfase"/>
</dbReference>
<dbReference type="Pfam" id="PF00266">
    <property type="entry name" value="Aminotran_5"/>
    <property type="match status" value="1"/>
</dbReference>
<dbReference type="AlphaFoldDB" id="A0A6N9NHC4"/>
<keyword evidence="9 12" id="KW-0718">Serine biosynthesis</keyword>
<evidence type="ECO:0000256" key="8">
    <source>
        <dbReference type="ARBA" id="ARBA00023096"/>
    </source>
</evidence>
<dbReference type="InterPro" id="IPR020578">
    <property type="entry name" value="Aminotrans_V_PyrdxlP_BS"/>
</dbReference>
<comment type="subcellular location">
    <subcellularLocation>
        <location evidence="12">Cytoplasm</location>
    </subcellularLocation>
</comment>
<dbReference type="NCBIfam" id="NF003764">
    <property type="entry name" value="PRK05355.1"/>
    <property type="match status" value="1"/>
</dbReference>
<comment type="pathway">
    <text evidence="1 12">Cofactor biosynthesis; pyridoxine 5'-phosphate biosynthesis; pyridoxine 5'-phosphate from D-erythrose 4-phosphate: step 3/5.</text>
</comment>
<comment type="similarity">
    <text evidence="3 12">Belongs to the class-V pyridoxal-phosphate-dependent aminotransferase family. SerC subfamily.</text>
</comment>
<dbReference type="FunFam" id="3.40.640.10:FF:000010">
    <property type="entry name" value="Phosphoserine aminotransferase"/>
    <property type="match status" value="1"/>
</dbReference>
<evidence type="ECO:0000256" key="3">
    <source>
        <dbReference type="ARBA" id="ARBA00006904"/>
    </source>
</evidence>
<dbReference type="PIRSF" id="PIRSF000525">
    <property type="entry name" value="SerC"/>
    <property type="match status" value="1"/>
</dbReference>
<comment type="pathway">
    <text evidence="2 12 13">Amino-acid biosynthesis; L-serine biosynthesis; L-serine from 3-phospho-D-glycerate: step 2/3.</text>
</comment>
<dbReference type="PANTHER" id="PTHR43247">
    <property type="entry name" value="PHOSPHOSERINE AMINOTRANSFERASE"/>
    <property type="match status" value="1"/>
</dbReference>
<sequence>MTKVHNYSAGPCILPQEVLKQASEAVINFNNLNLSILEISHRSKDFIEVMDNAIALVKELLNVPSGYSVLFLQGGASLGFYISAINVMKKDGKGAYLDTGVWSAKAIKEAKRLGSVEVIASSKDKNYNSIPKSFEVPGDADYLHYTSNNTIYGTQFKTVPQSSIPLICDMSSDIFSKEIDVSKYDMIYAGAQKNMGPAGTTLYIVKDELLGKTGRDIPSMLDLQVHIEKESMFNTPPVYPIYVSMLNLQWLKKNGGVKWIEGINNQKAELLYAEIDRNPLFKGIVEKEDRSNMNVTFVLTDESKSEAFDAAWKAANISGIKGHRSAGGYRASMYNALPLESVQALVDVMQAFEKTNG</sequence>
<comment type="subunit">
    <text evidence="12">Homodimer.</text>
</comment>
<feature type="binding site" evidence="12">
    <location>
        <position position="150"/>
    </location>
    <ligand>
        <name>pyridoxal 5'-phosphate</name>
        <dbReference type="ChEBI" id="CHEBI:597326"/>
    </ligand>
</feature>
<dbReference type="SUPFAM" id="SSF53383">
    <property type="entry name" value="PLP-dependent transferases"/>
    <property type="match status" value="1"/>
</dbReference>
<dbReference type="RefSeq" id="WP_160632266.1">
    <property type="nucleotide sequence ID" value="NZ_WWNE01000004.1"/>
</dbReference>
<gene>
    <name evidence="12 15" type="primary">serC</name>
    <name evidence="15" type="ORF">GQN54_04245</name>
</gene>
<evidence type="ECO:0000256" key="4">
    <source>
        <dbReference type="ARBA" id="ARBA00022576"/>
    </source>
</evidence>
<feature type="modified residue" description="N6-(pyridoxal phosphate)lysine" evidence="12">
    <location>
        <position position="193"/>
    </location>
</feature>
<evidence type="ECO:0000256" key="6">
    <source>
        <dbReference type="ARBA" id="ARBA00022679"/>
    </source>
</evidence>
<keyword evidence="6 12" id="KW-0808">Transferase</keyword>
<feature type="binding site" evidence="12">
    <location>
        <position position="42"/>
    </location>
    <ligand>
        <name>L-glutamate</name>
        <dbReference type="ChEBI" id="CHEBI:29985"/>
    </ligand>
</feature>
<keyword evidence="4 12" id="KW-0032">Aminotransferase</keyword>
<keyword evidence="5 12" id="KW-0028">Amino-acid biosynthesis</keyword>
<evidence type="ECO:0000256" key="10">
    <source>
        <dbReference type="ARBA" id="ARBA00047630"/>
    </source>
</evidence>
<name>A0A6N9NHC4_9FLAO</name>
<evidence type="ECO:0000256" key="1">
    <source>
        <dbReference type="ARBA" id="ARBA00004915"/>
    </source>
</evidence>
<evidence type="ECO:0000256" key="2">
    <source>
        <dbReference type="ARBA" id="ARBA00005099"/>
    </source>
</evidence>
<feature type="binding site" evidence="12">
    <location>
        <begin position="234"/>
        <end position="235"/>
    </location>
    <ligand>
        <name>pyridoxal 5'-phosphate</name>
        <dbReference type="ChEBI" id="CHEBI:597326"/>
    </ligand>
</feature>
<keyword evidence="8 12" id="KW-0664">Pyridoxine biosynthesis</keyword>
<feature type="binding site" evidence="12">
    <location>
        <begin position="76"/>
        <end position="77"/>
    </location>
    <ligand>
        <name>pyridoxal 5'-phosphate</name>
        <dbReference type="ChEBI" id="CHEBI:597326"/>
    </ligand>
</feature>
<dbReference type="NCBIfam" id="TIGR01364">
    <property type="entry name" value="serC_1"/>
    <property type="match status" value="1"/>
</dbReference>
<comment type="catalytic activity">
    <reaction evidence="11 12 13">
        <text>O-phospho-L-serine + 2-oxoglutarate = 3-phosphooxypyruvate + L-glutamate</text>
        <dbReference type="Rhea" id="RHEA:14329"/>
        <dbReference type="ChEBI" id="CHEBI:16810"/>
        <dbReference type="ChEBI" id="CHEBI:18110"/>
        <dbReference type="ChEBI" id="CHEBI:29985"/>
        <dbReference type="ChEBI" id="CHEBI:57524"/>
        <dbReference type="EC" id="2.6.1.52"/>
    </reaction>
</comment>
<feature type="binding site" evidence="12">
    <location>
        <position position="102"/>
    </location>
    <ligand>
        <name>pyridoxal 5'-phosphate</name>
        <dbReference type="ChEBI" id="CHEBI:597326"/>
    </ligand>
</feature>
<dbReference type="EMBL" id="WWNE01000004">
    <property type="protein sequence ID" value="NBG65313.1"/>
    <property type="molecule type" value="Genomic_DNA"/>
</dbReference>
<evidence type="ECO:0000259" key="14">
    <source>
        <dbReference type="Pfam" id="PF00266"/>
    </source>
</evidence>
<keyword evidence="16" id="KW-1185">Reference proteome</keyword>
<dbReference type="UniPathway" id="UPA00135">
    <property type="reaction ID" value="UER00197"/>
</dbReference>
<comment type="caution">
    <text evidence="12">Lacks conserved residue(s) required for the propagation of feature annotation.</text>
</comment>
<organism evidence="15 16">
    <name type="scientific">Acidiluteibacter ferrifornacis</name>
    <dbReference type="NCBI Taxonomy" id="2692424"/>
    <lineage>
        <taxon>Bacteria</taxon>
        <taxon>Pseudomonadati</taxon>
        <taxon>Bacteroidota</taxon>
        <taxon>Flavobacteriia</taxon>
        <taxon>Flavobacteriales</taxon>
        <taxon>Cryomorphaceae</taxon>
        <taxon>Acidiluteibacter</taxon>
    </lineage>
</organism>
<accession>A0A6N9NHC4</accession>
<protein>
    <recommendedName>
        <fullName evidence="12">Phosphoserine aminotransferase</fullName>
        <ecNumber evidence="12">2.6.1.52</ecNumber>
    </recommendedName>
    <alternativeName>
        <fullName evidence="12">Phosphohydroxythreonine aminotransferase</fullName>
        <shortName evidence="12">PSAT</shortName>
    </alternativeName>
</protein>
<evidence type="ECO:0000256" key="13">
    <source>
        <dbReference type="RuleBase" id="RU004505"/>
    </source>
</evidence>
<dbReference type="Proteomes" id="UP000470771">
    <property type="component" value="Unassembled WGS sequence"/>
</dbReference>
<evidence type="ECO:0000256" key="9">
    <source>
        <dbReference type="ARBA" id="ARBA00023299"/>
    </source>
</evidence>
<dbReference type="Gene3D" id="3.90.1150.10">
    <property type="entry name" value="Aspartate Aminotransferase, domain 1"/>
    <property type="match status" value="1"/>
</dbReference>
<dbReference type="InterPro" id="IPR015421">
    <property type="entry name" value="PyrdxlP-dep_Trfase_major"/>
</dbReference>
<evidence type="ECO:0000313" key="15">
    <source>
        <dbReference type="EMBL" id="NBG65313.1"/>
    </source>
</evidence>
<proteinExistence type="inferred from homology"/>
<dbReference type="InterPro" id="IPR015422">
    <property type="entry name" value="PyrdxlP-dep_Trfase_small"/>
</dbReference>
<feature type="binding site" evidence="12">
    <location>
        <position position="192"/>
    </location>
    <ligand>
        <name>pyridoxal 5'-phosphate</name>
        <dbReference type="ChEBI" id="CHEBI:597326"/>
    </ligand>
</feature>
<dbReference type="GO" id="GO:0004648">
    <property type="term" value="F:O-phospho-L-serine:2-oxoglutarate aminotransferase activity"/>
    <property type="evidence" value="ECO:0007669"/>
    <property type="project" value="UniProtKB-UniRule"/>
</dbReference>
<dbReference type="PROSITE" id="PS00595">
    <property type="entry name" value="AA_TRANSFER_CLASS_5"/>
    <property type="match status" value="1"/>
</dbReference>
<dbReference type="GO" id="GO:0005737">
    <property type="term" value="C:cytoplasm"/>
    <property type="evidence" value="ECO:0007669"/>
    <property type="project" value="UniProtKB-SubCell"/>
</dbReference>
<feature type="domain" description="Aminotransferase class V" evidence="14">
    <location>
        <begin position="5"/>
        <end position="345"/>
    </location>
</feature>
<evidence type="ECO:0000256" key="7">
    <source>
        <dbReference type="ARBA" id="ARBA00022898"/>
    </source>
</evidence>
<evidence type="ECO:0000256" key="12">
    <source>
        <dbReference type="HAMAP-Rule" id="MF_00160"/>
    </source>
</evidence>
<dbReference type="HAMAP" id="MF_00160">
    <property type="entry name" value="SerC_aminotrans_5"/>
    <property type="match status" value="1"/>
</dbReference>
<evidence type="ECO:0000313" key="16">
    <source>
        <dbReference type="Proteomes" id="UP000470771"/>
    </source>
</evidence>
<dbReference type="GO" id="GO:0030170">
    <property type="term" value="F:pyridoxal phosphate binding"/>
    <property type="evidence" value="ECO:0007669"/>
    <property type="project" value="UniProtKB-UniRule"/>
</dbReference>
<dbReference type="InterPro" id="IPR022278">
    <property type="entry name" value="Pser_aminoTfrase"/>
</dbReference>
<dbReference type="Gene3D" id="3.40.640.10">
    <property type="entry name" value="Type I PLP-dependent aspartate aminotransferase-like (Major domain)"/>
    <property type="match status" value="1"/>
</dbReference>
<comment type="caution">
    <text evidence="15">The sequence shown here is derived from an EMBL/GenBank/DDBJ whole genome shotgun (WGS) entry which is preliminary data.</text>
</comment>
<dbReference type="PANTHER" id="PTHR43247:SF1">
    <property type="entry name" value="PHOSPHOSERINE AMINOTRANSFERASE"/>
    <property type="match status" value="1"/>
</dbReference>
<dbReference type="FunFam" id="3.90.1150.10:FF:000006">
    <property type="entry name" value="Phosphoserine aminotransferase"/>
    <property type="match status" value="1"/>
</dbReference>
<dbReference type="UniPathway" id="UPA00244">
    <property type="reaction ID" value="UER00311"/>
</dbReference>
<dbReference type="GO" id="GO:0008615">
    <property type="term" value="P:pyridoxine biosynthetic process"/>
    <property type="evidence" value="ECO:0007669"/>
    <property type="project" value="UniProtKB-UniRule"/>
</dbReference>
<comment type="function">
    <text evidence="12">Catalyzes the reversible conversion of 3-phosphohydroxypyruvate to phosphoserine and of 3-hydroxy-2-oxo-4-phosphonooxybutanoate to phosphohydroxythreonine.</text>
</comment>
<dbReference type="EC" id="2.6.1.52" evidence="12"/>